<dbReference type="Gene3D" id="1.50.10.10">
    <property type="match status" value="1"/>
</dbReference>
<dbReference type="EMBL" id="CP042433">
    <property type="protein sequence ID" value="QEC58493.1"/>
    <property type="molecule type" value="Genomic_DNA"/>
</dbReference>
<dbReference type="GO" id="GO:0005975">
    <property type="term" value="P:carbohydrate metabolic process"/>
    <property type="evidence" value="ECO:0007669"/>
    <property type="project" value="InterPro"/>
</dbReference>
<proteinExistence type="predicted"/>
<dbReference type="SUPFAM" id="SSF48208">
    <property type="entry name" value="Six-hairpin glycosidases"/>
    <property type="match status" value="1"/>
</dbReference>
<dbReference type="KEGG" id="fgg:FSB75_09375"/>
<dbReference type="InterPro" id="IPR035396">
    <property type="entry name" value="Bac_rhamnosid6H"/>
</dbReference>
<protein>
    <submittedName>
        <fullName evidence="2">Bacterial alpha-L-rhamnosidase</fullName>
    </submittedName>
</protein>
<accession>A0A5B8UPH4</accession>
<sequence>MNAQQTTKLLWQNNQFSVFADRIVQQGKYTAKALSPTEMISDYKSPANLFKSSVIAFKFSINGKDNEMKSGVDHHINLTGGSAHETPLIKFGEQLKTDNAKKEGYLSPNTKLKIRLDLRDVFAAFKKEGYYTLFNGDKLYKDDFKAVYVAGNAAPLIWDFNNLHQRPELQLKDPDGDGIYETEIVLNKADDAPQTAASWKMTKDATAFPKYKSSYVLSDAVYNMSLEEMIKAVEPDSTFRTGKEWAGVWTRDISYSIILSMAYLQPHVAKNSLLRKVNKKKKIIQDTGTGGAWPVSSDRMIWAVAAYELYKATGEKDWLQEAYTIIKNSLEDDYQNLYDGETGLVKGESSFLDWREQTYPKWMQPADIYNSENLGTNAVHFQANIVAAKMARLLHKEAEATSFLNAAEKIKTGINKYLWMPAKNYYGQYLYGKTDLFLSPKSEALGEALCVLFGIADEKQQTKIISSTPQLDFGIPCIYPQIPDIPPYHNNAVWPFVQSYWLWASAKSGNESSVMQSIASIYRPAAMFLTNKENFVADNGDFLGTQINSSNMLWSLSGNISIVHKVFFGIRFKEDGLGFEPFVPKAFNGKRSLANFKYRDALLNIEMSGYGNKIKSFWLDGKLMETHSFSASLNGVHALKIELANNDLAPSATNNVANHTSLPAPVVNEAAGMLSWEKIDGAVNYKIVRNGTLFTSTTANRFAANDKSYAEYSVIAVDKAGMESFASEPVSVTPASAIKSIEVEDFSPKSDAAYKGFSGTGFTEISTTKNTTVVVPINVSEDGFYLIDVKYANGNGPINTENKCAIRTAFVNDKKTGVFVFPQRGTAEWSNWGFSNSLKVYLIKGKNNFTLRYLPANQNMNEEINEAMLDYVRVIKLNALPALKK</sequence>
<dbReference type="Proteomes" id="UP000321204">
    <property type="component" value="Chromosome"/>
</dbReference>
<dbReference type="SUPFAM" id="SSF49785">
    <property type="entry name" value="Galactose-binding domain-like"/>
    <property type="match status" value="1"/>
</dbReference>
<dbReference type="InterPro" id="IPR008928">
    <property type="entry name" value="6-hairpin_glycosidase_sf"/>
</dbReference>
<keyword evidence="3" id="KW-1185">Reference proteome</keyword>
<evidence type="ECO:0000313" key="3">
    <source>
        <dbReference type="Proteomes" id="UP000321204"/>
    </source>
</evidence>
<dbReference type="Gene3D" id="2.60.420.10">
    <property type="entry name" value="Maltose phosphorylase, domain 3"/>
    <property type="match status" value="1"/>
</dbReference>
<dbReference type="InterPro" id="IPR008979">
    <property type="entry name" value="Galactose-bd-like_sf"/>
</dbReference>
<dbReference type="GO" id="GO:0030246">
    <property type="term" value="F:carbohydrate binding"/>
    <property type="evidence" value="ECO:0007669"/>
    <property type="project" value="InterPro"/>
</dbReference>
<dbReference type="InterPro" id="IPR012341">
    <property type="entry name" value="6hp_glycosidase-like_sf"/>
</dbReference>
<dbReference type="OrthoDB" id="49490at2"/>
<dbReference type="Gene3D" id="2.60.120.260">
    <property type="entry name" value="Galactose-binding domain-like"/>
    <property type="match status" value="1"/>
</dbReference>
<dbReference type="InterPro" id="IPR005084">
    <property type="entry name" value="CBM6"/>
</dbReference>
<evidence type="ECO:0000259" key="1">
    <source>
        <dbReference type="PROSITE" id="PS51175"/>
    </source>
</evidence>
<dbReference type="PROSITE" id="PS51175">
    <property type="entry name" value="CBM6"/>
    <property type="match status" value="1"/>
</dbReference>
<gene>
    <name evidence="2" type="ORF">FSB75_09375</name>
</gene>
<evidence type="ECO:0000313" key="2">
    <source>
        <dbReference type="EMBL" id="QEC58493.1"/>
    </source>
</evidence>
<organism evidence="2 3">
    <name type="scientific">Flavisolibacter ginsenosidimutans</name>
    <dbReference type="NCBI Taxonomy" id="661481"/>
    <lineage>
        <taxon>Bacteria</taxon>
        <taxon>Pseudomonadati</taxon>
        <taxon>Bacteroidota</taxon>
        <taxon>Chitinophagia</taxon>
        <taxon>Chitinophagales</taxon>
        <taxon>Chitinophagaceae</taxon>
        <taxon>Flavisolibacter</taxon>
    </lineage>
</organism>
<feature type="domain" description="CBM6" evidence="1">
    <location>
        <begin position="739"/>
        <end position="875"/>
    </location>
</feature>
<dbReference type="AlphaFoldDB" id="A0A5B8UPH4"/>
<name>A0A5B8UPH4_9BACT</name>
<reference evidence="2 3" key="1">
    <citation type="journal article" date="2015" name="Int. J. Syst. Evol. Microbiol.">
        <title>Flavisolibacter ginsenosidimutans sp. nov., with ginsenoside-converting activity isolated from soil used for cultivating ginseng.</title>
        <authorList>
            <person name="Zhao Y."/>
            <person name="Liu Q."/>
            <person name="Kang M.S."/>
            <person name="Jin F."/>
            <person name="Yu H."/>
            <person name="Im W.T."/>
        </authorList>
    </citation>
    <scope>NUCLEOTIDE SEQUENCE [LARGE SCALE GENOMIC DNA]</scope>
    <source>
        <strain evidence="2 3">Gsoil 636</strain>
    </source>
</reference>
<dbReference type="Pfam" id="PF17389">
    <property type="entry name" value="Bac_rhamnosid6H"/>
    <property type="match status" value="1"/>
</dbReference>